<comment type="caution">
    <text evidence="2">The sequence shown here is derived from an EMBL/GenBank/DDBJ whole genome shotgun (WGS) entry which is preliminary data.</text>
</comment>
<accession>A0A9P4SDW7</accession>
<protein>
    <submittedName>
        <fullName evidence="2">Uncharacterized protein</fullName>
    </submittedName>
</protein>
<reference evidence="2" key="1">
    <citation type="journal article" date="2020" name="Stud. Mycol.">
        <title>101 Dothideomycetes genomes: a test case for predicting lifestyles and emergence of pathogens.</title>
        <authorList>
            <person name="Haridas S."/>
            <person name="Albert R."/>
            <person name="Binder M."/>
            <person name="Bloem J."/>
            <person name="Labutti K."/>
            <person name="Salamov A."/>
            <person name="Andreopoulos B."/>
            <person name="Baker S."/>
            <person name="Barry K."/>
            <person name="Bills G."/>
            <person name="Bluhm B."/>
            <person name="Cannon C."/>
            <person name="Castanera R."/>
            <person name="Culley D."/>
            <person name="Daum C."/>
            <person name="Ezra D."/>
            <person name="Gonzalez J."/>
            <person name="Henrissat B."/>
            <person name="Kuo A."/>
            <person name="Liang C."/>
            <person name="Lipzen A."/>
            <person name="Lutzoni F."/>
            <person name="Magnuson J."/>
            <person name="Mondo S."/>
            <person name="Nolan M."/>
            <person name="Ohm R."/>
            <person name="Pangilinan J."/>
            <person name="Park H.-J."/>
            <person name="Ramirez L."/>
            <person name="Alfaro M."/>
            <person name="Sun H."/>
            <person name="Tritt A."/>
            <person name="Yoshinaga Y."/>
            <person name="Zwiers L.-H."/>
            <person name="Turgeon B."/>
            <person name="Goodwin S."/>
            <person name="Spatafora J."/>
            <person name="Crous P."/>
            <person name="Grigoriev I."/>
        </authorList>
    </citation>
    <scope>NUCLEOTIDE SEQUENCE</scope>
    <source>
        <strain evidence="2">CBS 101060</strain>
    </source>
</reference>
<feature type="compositionally biased region" description="Low complexity" evidence="1">
    <location>
        <begin position="260"/>
        <end position="278"/>
    </location>
</feature>
<dbReference type="EMBL" id="MU006092">
    <property type="protein sequence ID" value="KAF2840961.1"/>
    <property type="molecule type" value="Genomic_DNA"/>
</dbReference>
<gene>
    <name evidence="2" type="ORF">M501DRAFT_656167</name>
</gene>
<keyword evidence="3" id="KW-1185">Reference proteome</keyword>
<feature type="compositionally biased region" description="Polar residues" evidence="1">
    <location>
        <begin position="227"/>
        <end position="237"/>
    </location>
</feature>
<evidence type="ECO:0000313" key="2">
    <source>
        <dbReference type="EMBL" id="KAF2840961.1"/>
    </source>
</evidence>
<evidence type="ECO:0000313" key="3">
    <source>
        <dbReference type="Proteomes" id="UP000799429"/>
    </source>
</evidence>
<feature type="compositionally biased region" description="Polar residues" evidence="1">
    <location>
        <begin position="279"/>
        <end position="291"/>
    </location>
</feature>
<evidence type="ECO:0000256" key="1">
    <source>
        <dbReference type="SAM" id="MobiDB-lite"/>
    </source>
</evidence>
<name>A0A9P4SDW7_9PEZI</name>
<proteinExistence type="predicted"/>
<organism evidence="2 3">
    <name type="scientific">Patellaria atrata CBS 101060</name>
    <dbReference type="NCBI Taxonomy" id="1346257"/>
    <lineage>
        <taxon>Eukaryota</taxon>
        <taxon>Fungi</taxon>
        <taxon>Dikarya</taxon>
        <taxon>Ascomycota</taxon>
        <taxon>Pezizomycotina</taxon>
        <taxon>Dothideomycetes</taxon>
        <taxon>Dothideomycetes incertae sedis</taxon>
        <taxon>Patellariales</taxon>
        <taxon>Patellariaceae</taxon>
        <taxon>Patellaria</taxon>
    </lineage>
</organism>
<sequence length="580" mass="65617">MSLGFSVSELVKVINGAIHLYHRVQEAPSEVEGLYHTVNSCRQYLIQAENSIAKVGDTVNFDQNPLRQIFSKFSVKITEFENFLDPYRDLRDSRLRKLRWTATNNYTQKTKMLREELDELMRHCNYHMSLLHLEVTLNRNGSVTAVSVAAENRATYITQSPDSTPMLPSQAGCTVGSLSPTWDALPGPALGVEYGIGIAHSSSSSTHSARSRFRNSFSFDSQGRARTYSTSDDQTLSIEHPEDQLSPLNGAHRTHQNRYSSSSYSTSPGSSPSIFSQPGQTPRSSYSSINTNGLYHTRQTSYTTLSTSQSPSQNDTEDYTIGLCGELQTLELEPNTARKSTFQSPVPAYSSKQVDFEDSVKVWYKAQGTYYSFEITSVEVQRWTTNNEVKTNILSTGTQPIHDYLWHSASRSNSLPFLEHREIIDRFCARDPNIREVVKFAPNPEEHAQYSFSNKIDAWAFLNACTNQTLKASVDVDKVKSDCTHGNAEEMGAGTLQIWETESEEREFKMFRNKITGKMQKVVTIQLEELRNPVKDKSGKKTKVEFLNKSKGLGREMGYLKISFSRAKDQTTFWKEANWR</sequence>
<feature type="region of interest" description="Disordered" evidence="1">
    <location>
        <begin position="221"/>
        <end position="291"/>
    </location>
</feature>
<dbReference type="AlphaFoldDB" id="A0A9P4SDW7"/>
<dbReference type="Proteomes" id="UP000799429">
    <property type="component" value="Unassembled WGS sequence"/>
</dbReference>
<dbReference type="OrthoDB" id="3915284at2759"/>